<dbReference type="InterPro" id="IPR027417">
    <property type="entry name" value="P-loop_NTPase"/>
</dbReference>
<dbReference type="Pfam" id="PF12052">
    <property type="entry name" value="VGCC_beta4Aa_N"/>
    <property type="match status" value="1"/>
</dbReference>
<gene>
    <name evidence="21" type="primary">CACNB2</name>
    <name evidence="21" type="synonym">cacnb2a</name>
</gene>
<evidence type="ECO:0000256" key="11">
    <source>
        <dbReference type="ARBA" id="ARBA00022882"/>
    </source>
</evidence>
<evidence type="ECO:0000256" key="9">
    <source>
        <dbReference type="ARBA" id="ARBA00022673"/>
    </source>
</evidence>
<feature type="compositionally biased region" description="Basic residues" evidence="19">
    <location>
        <begin position="548"/>
        <end position="559"/>
    </location>
</feature>
<feature type="compositionally biased region" description="Low complexity" evidence="19">
    <location>
        <begin position="138"/>
        <end position="149"/>
    </location>
</feature>
<evidence type="ECO:0000256" key="8">
    <source>
        <dbReference type="ARBA" id="ARBA00022568"/>
    </source>
</evidence>
<evidence type="ECO:0000256" key="13">
    <source>
        <dbReference type="ARBA" id="ARBA00023136"/>
    </source>
</evidence>
<keyword evidence="13" id="KW-0472">Membrane</keyword>
<feature type="compositionally biased region" description="Basic and acidic residues" evidence="19">
    <location>
        <begin position="595"/>
        <end position="620"/>
    </location>
</feature>
<dbReference type="GO" id="GO:0005891">
    <property type="term" value="C:voltage-gated calcium channel complex"/>
    <property type="evidence" value="ECO:0007669"/>
    <property type="project" value="InterPro"/>
</dbReference>
<comment type="subunit">
    <text evidence="17">Component of a calcium channel complex consisting of a pore-forming alpha subunit (CACNA1S) and the ancillary subunits CACNB1 or CACNB2, CACNG1 and CACNA2D1. The channel complex contains alpha, beta, gamma and delta subunits in a 1:1:1:1 ratio, i.e. it contains either CACNB1 or CACNB2. Interacts with CACNA1C. Interacts with RRAD; interaction may be involved in beta-adrenergic regulation of heart rate and contractile force. Interaction with RRAD regulates the trafficking of CACNA1C to the cell membrane. Interacts with TMIGD2. Interacts with CAMK2D. Interacts with CBARP. Interacts with CAMK2A.</text>
</comment>
<feature type="compositionally biased region" description="Acidic residues" evidence="19">
    <location>
        <begin position="519"/>
        <end position="530"/>
    </location>
</feature>
<dbReference type="SUPFAM" id="SSF52540">
    <property type="entry name" value="P-loop containing nucleoside triphosphate hydrolases"/>
    <property type="match status" value="1"/>
</dbReference>
<reference evidence="21" key="1">
    <citation type="submission" date="2021-04" db="EMBL/GenBank/DDBJ databases">
        <authorList>
            <consortium name="Wellcome Sanger Institute Data Sharing"/>
        </authorList>
    </citation>
    <scope>NUCLEOTIDE SEQUENCE [LARGE SCALE GENOMIC DNA]</scope>
</reference>
<comment type="function">
    <text evidence="16">Beta subunit of voltage-dependent calcium channels which contributes to the function of the calcium channel by increasing peak calcium current. Plays a role in shifting voltage dependencies of activation and inactivation of the channel. May modulate G protein inhibition. May contribute to beta-adrenergic augmentation of Ca(2+) influx in cardiomyocytes, thereby regulating increases in heart rate and contractile force. Involved in membrane targeting of the alpha-1 subunit CACNA1C.</text>
</comment>
<comment type="similarity">
    <text evidence="2">Belongs to the calcium channel beta subunit family.</text>
</comment>
<feature type="compositionally biased region" description="Basic and acidic residues" evidence="19">
    <location>
        <begin position="441"/>
        <end position="466"/>
    </location>
</feature>
<evidence type="ECO:0000256" key="3">
    <source>
        <dbReference type="ARBA" id="ARBA00019005"/>
    </source>
</evidence>
<dbReference type="GO" id="GO:0005245">
    <property type="term" value="F:voltage-gated calcium channel activity"/>
    <property type="evidence" value="ECO:0007669"/>
    <property type="project" value="InterPro"/>
</dbReference>
<proteinExistence type="inferred from homology"/>
<keyword evidence="5" id="KW-0813">Transport</keyword>
<dbReference type="Proteomes" id="UP000472265">
    <property type="component" value="Chromosome 19"/>
</dbReference>
<evidence type="ECO:0000256" key="1">
    <source>
        <dbReference type="ARBA" id="ARBA00004278"/>
    </source>
</evidence>
<keyword evidence="6" id="KW-1003">Cell membrane</keyword>
<dbReference type="GeneTree" id="ENSGT00950000182837"/>
<name>A0A671VRW2_SPAAU</name>
<dbReference type="SMART" id="SM00326">
    <property type="entry name" value="SH3"/>
    <property type="match status" value="1"/>
</dbReference>
<evidence type="ECO:0000259" key="20">
    <source>
        <dbReference type="PROSITE" id="PS50002"/>
    </source>
</evidence>
<dbReference type="PRINTS" id="PR01628">
    <property type="entry name" value="LCACHANNELB2"/>
</dbReference>
<evidence type="ECO:0000313" key="21">
    <source>
        <dbReference type="Ensembl" id="ENSSAUP00010029195.1"/>
    </source>
</evidence>
<keyword evidence="14" id="KW-0407">Ion channel</keyword>
<keyword evidence="22" id="KW-1185">Reference proteome</keyword>
<feature type="domain" description="SH3" evidence="20">
    <location>
        <begin position="54"/>
        <end position="123"/>
    </location>
</feature>
<dbReference type="Ensembl" id="ENSSAUT00010030791.1">
    <property type="protein sequence ID" value="ENSSAUP00010029195.1"/>
    <property type="gene ID" value="ENSSAUG00010012021.1"/>
</dbReference>
<dbReference type="Pfam" id="PF00625">
    <property type="entry name" value="Guanylate_kin"/>
    <property type="match status" value="1"/>
</dbReference>
<sequence length="620" mass="70154">ISLQFVHLSPQGSADSYTSRPSDSDVSLEEDKEAVRREAERQAQAQLDKAKTKPVAFAVRTNVNYSPSHDDDVPVPGMAISFEAKDFLHVKEKFNNDWWIGRLVKEGCEIGFIPSPVKIENTRILQEQRAKQGKFHSSKLGANSSSSLGEVVPNSRKSTPPSSAIDIDATDLDPEDNELPVNLRSPKASPNTVMSPLAKEKRMPFFKKTEHIPPYDVVPSMRPVVLVGPSLKGYEVTDMMQKALFDFLKHRFEGRISITRVTADISLAKRSVLNNPSKHAIIERSNTRSNLAEVQSEIERIFELARTLQLVVLDADTINHPSQLGKTSLAPIIVYVKITSPKVLQRLIKSRGKSQAKHLNVQMVAADKLAQCPPEMFDIILDENQLEDACEHMADYLEAYWKSTHPTSCNPPNPLVTKLPTAALPSSPAPVSGVQGGSAEQRGDKALVERKGSREDHQPLRTESSRRAQHIHHRSSSTRTEHHNHHHHHHHHASRARGLSRQETLDSETPESRESREKEEEEEEEEDEDVGEGHPQQQQRYEPLPHRDHNHHHHHHHHRTGADEAGHSTGHHRSKEREQDHNERNKQRSHHHRDRDREGEVAPKKRGDAGEWARDSYIHQ</sequence>
<dbReference type="Gene3D" id="3.40.50.300">
    <property type="entry name" value="P-loop containing nucleotide triphosphate hydrolases"/>
    <property type="match status" value="1"/>
</dbReference>
<dbReference type="AlphaFoldDB" id="A0A671VRW2"/>
<evidence type="ECO:0000313" key="22">
    <source>
        <dbReference type="Proteomes" id="UP000472265"/>
    </source>
</evidence>
<accession>A0A671VRW2</accession>
<keyword evidence="9" id="KW-0107">Calcium channel</keyword>
<evidence type="ECO:0000256" key="18">
    <source>
        <dbReference type="PROSITE-ProRule" id="PRU00192"/>
    </source>
</evidence>
<evidence type="ECO:0000256" key="5">
    <source>
        <dbReference type="ARBA" id="ARBA00022448"/>
    </source>
</evidence>
<dbReference type="GO" id="GO:0042383">
    <property type="term" value="C:sarcolemma"/>
    <property type="evidence" value="ECO:0007669"/>
    <property type="project" value="UniProtKB-SubCell"/>
</dbReference>
<evidence type="ECO:0000256" key="14">
    <source>
        <dbReference type="ARBA" id="ARBA00023303"/>
    </source>
</evidence>
<evidence type="ECO:0000256" key="12">
    <source>
        <dbReference type="ARBA" id="ARBA00023065"/>
    </source>
</evidence>
<feature type="compositionally biased region" description="Basic and acidic residues" evidence="19">
    <location>
        <begin position="575"/>
        <end position="586"/>
    </location>
</feature>
<evidence type="ECO:0000256" key="17">
    <source>
        <dbReference type="ARBA" id="ARBA00046619"/>
    </source>
</evidence>
<dbReference type="PRINTS" id="PR01626">
    <property type="entry name" value="LCACHANNELB"/>
</dbReference>
<keyword evidence="10" id="KW-0106">Calcium</keyword>
<dbReference type="FunFam" id="3.40.50.300:FF:000023">
    <property type="entry name" value="Voltage-dependent L-type calcium channel subunit beta-2"/>
    <property type="match status" value="1"/>
</dbReference>
<dbReference type="InterPro" id="IPR036028">
    <property type="entry name" value="SH3-like_dom_sf"/>
</dbReference>
<dbReference type="InterPro" id="IPR001452">
    <property type="entry name" value="SH3_domain"/>
</dbReference>
<dbReference type="InterPro" id="IPR000584">
    <property type="entry name" value="VDCC_L_bsu"/>
</dbReference>
<evidence type="ECO:0000256" key="16">
    <source>
        <dbReference type="ARBA" id="ARBA00046042"/>
    </source>
</evidence>
<dbReference type="Gene3D" id="2.30.30.40">
    <property type="entry name" value="SH3 Domains"/>
    <property type="match status" value="1"/>
</dbReference>
<evidence type="ECO:0000256" key="7">
    <source>
        <dbReference type="ARBA" id="ARBA00022553"/>
    </source>
</evidence>
<dbReference type="PROSITE" id="PS50002">
    <property type="entry name" value="SH3"/>
    <property type="match status" value="1"/>
</dbReference>
<feature type="compositionally biased region" description="Polar residues" evidence="19">
    <location>
        <begin position="10"/>
        <end position="25"/>
    </location>
</feature>
<evidence type="ECO:0000256" key="19">
    <source>
        <dbReference type="SAM" id="MobiDB-lite"/>
    </source>
</evidence>
<keyword evidence="12" id="KW-0406">Ion transport</keyword>
<feature type="compositionally biased region" description="Basic residues" evidence="19">
    <location>
        <begin position="467"/>
        <end position="495"/>
    </location>
</feature>
<feature type="region of interest" description="Disordered" evidence="19">
    <location>
        <begin position="419"/>
        <end position="620"/>
    </location>
</feature>
<evidence type="ECO:0000256" key="4">
    <source>
        <dbReference type="ARBA" id="ARBA00022443"/>
    </source>
</evidence>
<dbReference type="PANTHER" id="PTHR11824">
    <property type="entry name" value="VOLTAGE-DEPENDENT CALCIUM CHANNEL BETA SUBUNIT"/>
    <property type="match status" value="1"/>
</dbReference>
<comment type="subcellular location">
    <subcellularLocation>
        <location evidence="1">Cell membrane</location>
        <location evidence="1">Sarcolemma</location>
        <topology evidence="1">Peripheral membrane protein</topology>
        <orientation evidence="1">Cytoplasmic side</orientation>
    </subcellularLocation>
</comment>
<dbReference type="SUPFAM" id="SSF50044">
    <property type="entry name" value="SH3-domain"/>
    <property type="match status" value="1"/>
</dbReference>
<organism evidence="21 22">
    <name type="scientific">Sparus aurata</name>
    <name type="common">Gilthead sea bream</name>
    <dbReference type="NCBI Taxonomy" id="8175"/>
    <lineage>
        <taxon>Eukaryota</taxon>
        <taxon>Metazoa</taxon>
        <taxon>Chordata</taxon>
        <taxon>Craniata</taxon>
        <taxon>Vertebrata</taxon>
        <taxon>Euteleostomi</taxon>
        <taxon>Actinopterygii</taxon>
        <taxon>Neopterygii</taxon>
        <taxon>Teleostei</taxon>
        <taxon>Neoteleostei</taxon>
        <taxon>Acanthomorphata</taxon>
        <taxon>Eupercaria</taxon>
        <taxon>Spariformes</taxon>
        <taxon>Sparidae</taxon>
        <taxon>Sparus</taxon>
    </lineage>
</organism>
<keyword evidence="4 18" id="KW-0728">SH3 domain</keyword>
<protein>
    <recommendedName>
        <fullName evidence="3">Voltage-dependent L-type calcium channel subunit beta-2</fullName>
    </recommendedName>
    <alternativeName>
        <fullName evidence="15">Calcium channel voltage-dependent subunit beta 2</fullName>
    </alternativeName>
</protein>
<evidence type="ECO:0000256" key="2">
    <source>
        <dbReference type="ARBA" id="ARBA00010836"/>
    </source>
</evidence>
<reference evidence="21" key="3">
    <citation type="submission" date="2025-09" db="UniProtKB">
        <authorList>
            <consortium name="Ensembl"/>
        </authorList>
    </citation>
    <scope>IDENTIFICATION</scope>
</reference>
<keyword evidence="8" id="KW-0109">Calcium transport</keyword>
<evidence type="ECO:0000256" key="6">
    <source>
        <dbReference type="ARBA" id="ARBA00022475"/>
    </source>
</evidence>
<dbReference type="InterPro" id="IPR005444">
    <property type="entry name" value="VDCC_L_b2su"/>
</dbReference>
<evidence type="ECO:0000256" key="15">
    <source>
        <dbReference type="ARBA" id="ARBA00030521"/>
    </source>
</evidence>
<feature type="region of interest" description="Disordered" evidence="19">
    <location>
        <begin position="1"/>
        <end position="47"/>
    </location>
</feature>
<feature type="compositionally biased region" description="Acidic residues" evidence="19">
    <location>
        <begin position="168"/>
        <end position="178"/>
    </location>
</feature>
<dbReference type="InterPro" id="IPR008145">
    <property type="entry name" value="GK/Ca_channel_bsu"/>
</dbReference>
<keyword evidence="11" id="KW-0851">Voltage-gated channel</keyword>
<dbReference type="FunFam" id="2.30.30.40:FF:000015">
    <property type="entry name" value="Voltage-dependent L-type calcium channel subunit beta-2"/>
    <property type="match status" value="1"/>
</dbReference>
<keyword evidence="7" id="KW-0597">Phosphoprotein</keyword>
<dbReference type="InterPro" id="IPR046937">
    <property type="entry name" value="CAB1-4_N_A-dom"/>
</dbReference>
<feature type="region of interest" description="Disordered" evidence="19">
    <location>
        <begin position="130"/>
        <end position="193"/>
    </location>
</feature>
<evidence type="ECO:0000256" key="10">
    <source>
        <dbReference type="ARBA" id="ARBA00022837"/>
    </source>
</evidence>
<feature type="compositionally biased region" description="Low complexity" evidence="19">
    <location>
        <begin position="422"/>
        <end position="432"/>
    </location>
</feature>
<reference evidence="21" key="2">
    <citation type="submission" date="2025-08" db="UniProtKB">
        <authorList>
            <consortium name="Ensembl"/>
        </authorList>
    </citation>
    <scope>IDENTIFICATION</scope>
</reference>
<dbReference type="SMART" id="SM00072">
    <property type="entry name" value="GuKc"/>
    <property type="match status" value="1"/>
</dbReference>